<feature type="compositionally biased region" description="Polar residues" evidence="1">
    <location>
        <begin position="943"/>
        <end position="963"/>
    </location>
</feature>
<dbReference type="Proteomes" id="UP001153620">
    <property type="component" value="Chromosome 2"/>
</dbReference>
<keyword evidence="3" id="KW-1185">Reference proteome</keyword>
<organism evidence="2 3">
    <name type="scientific">Chironomus riparius</name>
    <dbReference type="NCBI Taxonomy" id="315576"/>
    <lineage>
        <taxon>Eukaryota</taxon>
        <taxon>Metazoa</taxon>
        <taxon>Ecdysozoa</taxon>
        <taxon>Arthropoda</taxon>
        <taxon>Hexapoda</taxon>
        <taxon>Insecta</taxon>
        <taxon>Pterygota</taxon>
        <taxon>Neoptera</taxon>
        <taxon>Endopterygota</taxon>
        <taxon>Diptera</taxon>
        <taxon>Nematocera</taxon>
        <taxon>Chironomoidea</taxon>
        <taxon>Chironomidae</taxon>
        <taxon>Chironominae</taxon>
        <taxon>Chironomus</taxon>
    </lineage>
</organism>
<gene>
    <name evidence="2" type="ORF">CHIRRI_LOCUS6072</name>
</gene>
<feature type="region of interest" description="Disordered" evidence="1">
    <location>
        <begin position="939"/>
        <end position="990"/>
    </location>
</feature>
<reference evidence="2" key="2">
    <citation type="submission" date="2022-10" db="EMBL/GenBank/DDBJ databases">
        <authorList>
            <consortium name="ENA_rothamsted_submissions"/>
            <consortium name="culmorum"/>
            <person name="King R."/>
        </authorList>
    </citation>
    <scope>NUCLEOTIDE SEQUENCE</scope>
</reference>
<dbReference type="OrthoDB" id="751084at2759"/>
<feature type="region of interest" description="Disordered" evidence="1">
    <location>
        <begin position="474"/>
        <end position="574"/>
    </location>
</feature>
<feature type="region of interest" description="Disordered" evidence="1">
    <location>
        <begin position="1290"/>
        <end position="1312"/>
    </location>
</feature>
<protein>
    <submittedName>
        <fullName evidence="2">Uncharacterized protein</fullName>
    </submittedName>
</protein>
<sequence length="1422" mass="159299">MQNLASKIESRATNTKAKMNNMILSLDETKVRMSNLTRINDIKNTVYCENLITDDHLEPIQEVPKTTVKLSTNIAIQNGLKLMENCFERHRVNLDPSSNRTEISTVYRPIDKFYSPLPYLIGEKNWKEKWHLGLIEEDKYSQTGSTYAESVESNITSNSRVESDNLIASESNLMASQTSLSKSNSSIGDQMIINKQVGLFDEVYTSEQITPTIKQPTTTTTTQSTFFAPQQSERKIVNLFDDEPPELTVESSHNRKPVNLFDDVDSVLSMPLPEPEMIEKPLPPVVDLFNDNEFDNFIQKIEINQQKNQTETPKKDETVKDEKKANMQRDMKNIAAEIKNVHLRKTENVIRAESTVTKTVQAPQADKKVIADNKQEVIKTEVSPEQKAPDTVSKKVDLVIKSTPTVKARQKITNLFDDDDDESEDFFTKIIKQKDSKLSQLKKEEPIMHKSTPEIKKNVNLFDDEDDDDFESIFNKKPSINVSTPKADTIPVNTRKSEESDMQKGYQTHPSMSQNVENTNEKAASNDKPQTIDKIKRHKKLFDDDEDENDNVNNNNSLFKSEELTSSKTGQESEKKIIIVKERESEQAMGGYLSAVKEYIYNQSDEVVESSSSIAHEDLHKNDIVDKIEENLPINENDLFKANKSDAIIANCPDNDNDAVPNIESEPENQNTVVNNQTEKNNINYEARTDVNTSLSKEFNNPVLFLVDEPPDDNDIWDTDDNNFEDPEEREVLNQNTSNYLAFNEIPPDDDYINQPIESLTHIEDDDEDDDDFLSAKSDILSQKTVKKESLADIFSPKSQKKDSGVENVPKSTQLFGNDSGDELLIPKLPKIDDKISSSKLFDFDDESDESQSQTGISKVIESKHNDKLSGHKTIAELLSKINSKPETSTEQTQSDGLIPTTNANQAKIIDNSSINIEQDPTLINKSLSTQKIIKTGPISATKEAQSSAIRQNEQSPIKSNIKSKLDMFTKPQEQSTAQQDSPPKKLPGKLNKTLAINVNALMPGARIPRKAKVQSEDSFDSTPSQEELDSSSSSTDKSLTEKSASVTEKSTSVAEKSSISEKSPNSGLLNNDLTKLRAKIQVKRRPSTRRGRQAIYDQTLNTNIVAESIDNDDEKSHVDNAATEVKQTDIVEPIITQSNSLSGRELVDEIAQAVKVKSNLVESSSRVEKKSEEAKNIQDHKHVNVKSNILDFFDDEPPPFDSYAYVEHDKATKTGVTSKSRVFYDDKDETRKMLEEEKKKSSEKGSSLLFDDNSKNDSKKSADITKKALFDDDSDNDLFPASKIVTEKPKKNEIEKIKEAPKSLFNDDDDDDLFGTVKKKVPEKSTKLFDSENDNKLDGSIIFSKSTSSTKPKKQSIFGDDDYDDDDDLFSSKPKSGSLTSPSVTKPISSSTVASKSTPSAGVKKTASTAVNDPLKDLMGN</sequence>
<feature type="compositionally biased region" description="Basic and acidic residues" evidence="1">
    <location>
        <begin position="1235"/>
        <end position="1244"/>
    </location>
</feature>
<feature type="compositionally biased region" description="Low complexity" evidence="1">
    <location>
        <begin position="1387"/>
        <end position="1402"/>
    </location>
</feature>
<evidence type="ECO:0000256" key="1">
    <source>
        <dbReference type="SAM" id="MobiDB-lite"/>
    </source>
</evidence>
<feature type="compositionally biased region" description="Polar residues" evidence="1">
    <location>
        <begin position="478"/>
        <end position="494"/>
    </location>
</feature>
<feature type="compositionally biased region" description="Polar residues" evidence="1">
    <location>
        <begin position="1045"/>
        <end position="1073"/>
    </location>
</feature>
<feature type="compositionally biased region" description="Low complexity" evidence="1">
    <location>
        <begin position="1341"/>
        <end position="1351"/>
    </location>
</feature>
<feature type="region of interest" description="Disordered" evidence="1">
    <location>
        <begin position="843"/>
        <end position="865"/>
    </location>
</feature>
<feature type="compositionally biased region" description="Polar residues" evidence="1">
    <location>
        <begin position="505"/>
        <end position="529"/>
    </location>
</feature>
<feature type="compositionally biased region" description="Low complexity" evidence="1">
    <location>
        <begin position="1031"/>
        <end position="1044"/>
    </location>
</feature>
<feature type="region of interest" description="Disordered" evidence="1">
    <location>
        <begin position="303"/>
        <end position="325"/>
    </location>
</feature>
<feature type="region of interest" description="Disordered" evidence="1">
    <location>
        <begin position="1325"/>
        <end position="1422"/>
    </location>
</feature>
<dbReference type="EMBL" id="OU895878">
    <property type="protein sequence ID" value="CAG9803171.1"/>
    <property type="molecule type" value="Genomic_DNA"/>
</dbReference>
<evidence type="ECO:0000313" key="2">
    <source>
        <dbReference type="EMBL" id="CAG9803171.1"/>
    </source>
</evidence>
<feature type="compositionally biased region" description="Basic and acidic residues" evidence="1">
    <location>
        <begin position="1325"/>
        <end position="1338"/>
    </location>
</feature>
<feature type="compositionally biased region" description="Basic and acidic residues" evidence="1">
    <location>
        <begin position="312"/>
        <end position="325"/>
    </location>
</feature>
<feature type="compositionally biased region" description="Polar residues" evidence="1">
    <location>
        <begin position="1374"/>
        <end position="1385"/>
    </location>
</feature>
<name>A0A9N9RTI9_9DIPT</name>
<feature type="region of interest" description="Disordered" evidence="1">
    <location>
        <begin position="882"/>
        <end position="901"/>
    </location>
</feature>
<feature type="compositionally biased region" description="Basic and acidic residues" evidence="1">
    <location>
        <begin position="1290"/>
        <end position="1302"/>
    </location>
</feature>
<evidence type="ECO:0000313" key="3">
    <source>
        <dbReference type="Proteomes" id="UP001153620"/>
    </source>
</evidence>
<feature type="compositionally biased region" description="Basic and acidic residues" evidence="1">
    <location>
        <begin position="1253"/>
        <end position="1262"/>
    </location>
</feature>
<feature type="region of interest" description="Disordered" evidence="1">
    <location>
        <begin position="798"/>
        <end position="822"/>
    </location>
</feature>
<feature type="compositionally biased region" description="Acidic residues" evidence="1">
    <location>
        <begin position="1360"/>
        <end position="1370"/>
    </location>
</feature>
<feature type="compositionally biased region" description="Basic and acidic residues" evidence="1">
    <location>
        <begin position="560"/>
        <end position="574"/>
    </location>
</feature>
<feature type="region of interest" description="Disordered" evidence="1">
    <location>
        <begin position="1235"/>
        <end position="1262"/>
    </location>
</feature>
<accession>A0A9N9RTI9</accession>
<proteinExistence type="predicted"/>
<feature type="compositionally biased region" description="Polar residues" evidence="1">
    <location>
        <begin position="972"/>
        <end position="982"/>
    </location>
</feature>
<feature type="region of interest" description="Disordered" evidence="1">
    <location>
        <begin position="1008"/>
        <end position="1073"/>
    </location>
</feature>
<reference evidence="2" key="1">
    <citation type="submission" date="2022-01" db="EMBL/GenBank/DDBJ databases">
        <authorList>
            <person name="King R."/>
        </authorList>
    </citation>
    <scope>NUCLEOTIDE SEQUENCE</scope>
</reference>